<sequence>MPNLDPASNTLSLLRRLPRWAVVVWIVLLVGVIGRVAKASPLSGTVVPIYLTAGERWLHGEDIYAPAPPHDVYRNPPGVAAFFAPLSLLPPKTAAILWRLFGVALYVTGLLKLLRQAPVEAATSRQLGLLAFLAALLIIPSFNNGQVNVAIIGSLLHATADFRRGHLWRAAAWIAFASFFKIYPLALGLLFCVVAPRFLVRLVPTIVVAALLPFACQQSDYVAAMHNRLVEFLELEGHFRAILTRAPWDWTIIARVWFDVQISKDTSQLVSAAAGLTFAVVVGFARWRRPEAAIGTAFSLGCIWMTLFGPATENSTYTLLAPAAALLMLNRPWYRQPVGLAAATLLALPILRGLFPSSEVMPLRTAQPFAAILLLGLTVSDVLRSRRPVEMQEAQALLRPGFPSITSREAGGV</sequence>
<feature type="transmembrane region" description="Helical" evidence="8">
    <location>
        <begin position="266"/>
        <end position="285"/>
    </location>
</feature>
<feature type="transmembrane region" description="Helical" evidence="8">
    <location>
        <begin position="292"/>
        <end position="309"/>
    </location>
</feature>
<dbReference type="Proteomes" id="UP000324974">
    <property type="component" value="Chromosome"/>
</dbReference>
<keyword evidence="2" id="KW-1003">Cell membrane</keyword>
<feature type="transmembrane region" description="Helical" evidence="8">
    <location>
        <begin position="338"/>
        <end position="355"/>
    </location>
</feature>
<dbReference type="OrthoDB" id="1070018at2"/>
<keyword evidence="10" id="KW-1185">Reference proteome</keyword>
<evidence type="ECO:0008006" key="11">
    <source>
        <dbReference type="Google" id="ProtNLM"/>
    </source>
</evidence>
<protein>
    <recommendedName>
        <fullName evidence="11">DUF2029 domain-containing protein</fullName>
    </recommendedName>
</protein>
<dbReference type="RefSeq" id="WP_149108855.1">
    <property type="nucleotide sequence ID" value="NZ_CP042425.1"/>
</dbReference>
<keyword evidence="3" id="KW-0808">Transferase</keyword>
<evidence type="ECO:0000256" key="1">
    <source>
        <dbReference type="ARBA" id="ARBA00004651"/>
    </source>
</evidence>
<dbReference type="AlphaFoldDB" id="A0A5C1A7G2"/>
<evidence type="ECO:0000256" key="4">
    <source>
        <dbReference type="ARBA" id="ARBA00022692"/>
    </source>
</evidence>
<name>A0A5C1A7G2_9BACT</name>
<feature type="transmembrane region" description="Helical" evidence="8">
    <location>
        <begin position="96"/>
        <end position="114"/>
    </location>
</feature>
<gene>
    <name evidence="9" type="ORF">PX52LOC_00786</name>
</gene>
<keyword evidence="4 8" id="KW-0812">Transmembrane</keyword>
<dbReference type="Pfam" id="PF09594">
    <property type="entry name" value="GT87"/>
    <property type="match status" value="1"/>
</dbReference>
<evidence type="ECO:0000256" key="7">
    <source>
        <dbReference type="ARBA" id="ARBA00024033"/>
    </source>
</evidence>
<comment type="similarity">
    <text evidence="7">Belongs to the glycosyltransferase 87 family.</text>
</comment>
<dbReference type="EMBL" id="CP042425">
    <property type="protein sequence ID" value="QEL13926.1"/>
    <property type="molecule type" value="Genomic_DNA"/>
</dbReference>
<organism evidence="9 10">
    <name type="scientific">Limnoglobus roseus</name>
    <dbReference type="NCBI Taxonomy" id="2598579"/>
    <lineage>
        <taxon>Bacteria</taxon>
        <taxon>Pseudomonadati</taxon>
        <taxon>Planctomycetota</taxon>
        <taxon>Planctomycetia</taxon>
        <taxon>Gemmatales</taxon>
        <taxon>Gemmataceae</taxon>
        <taxon>Limnoglobus</taxon>
    </lineage>
</organism>
<evidence type="ECO:0000256" key="6">
    <source>
        <dbReference type="ARBA" id="ARBA00023136"/>
    </source>
</evidence>
<accession>A0A5C1A7G2</accession>
<evidence type="ECO:0000256" key="2">
    <source>
        <dbReference type="ARBA" id="ARBA00022475"/>
    </source>
</evidence>
<feature type="transmembrane region" description="Helical" evidence="8">
    <location>
        <begin position="198"/>
        <end position="215"/>
    </location>
</feature>
<proteinExistence type="inferred from homology"/>
<dbReference type="GO" id="GO:0005886">
    <property type="term" value="C:plasma membrane"/>
    <property type="evidence" value="ECO:0007669"/>
    <property type="project" value="UniProtKB-SubCell"/>
</dbReference>
<evidence type="ECO:0000313" key="9">
    <source>
        <dbReference type="EMBL" id="QEL13926.1"/>
    </source>
</evidence>
<dbReference type="KEGG" id="lrs:PX52LOC_00786"/>
<evidence type="ECO:0000256" key="3">
    <source>
        <dbReference type="ARBA" id="ARBA00022679"/>
    </source>
</evidence>
<keyword evidence="6 8" id="KW-0472">Membrane</keyword>
<feature type="transmembrane region" description="Helical" evidence="8">
    <location>
        <begin position="170"/>
        <end position="191"/>
    </location>
</feature>
<comment type="subcellular location">
    <subcellularLocation>
        <location evidence="1">Cell membrane</location>
        <topology evidence="1">Multi-pass membrane protein</topology>
    </subcellularLocation>
</comment>
<keyword evidence="5 8" id="KW-1133">Transmembrane helix</keyword>
<evidence type="ECO:0000313" key="10">
    <source>
        <dbReference type="Proteomes" id="UP000324974"/>
    </source>
</evidence>
<feature type="transmembrane region" description="Helical" evidence="8">
    <location>
        <begin position="20"/>
        <end position="37"/>
    </location>
</feature>
<evidence type="ECO:0000256" key="8">
    <source>
        <dbReference type="SAM" id="Phobius"/>
    </source>
</evidence>
<dbReference type="InterPro" id="IPR018584">
    <property type="entry name" value="GT87"/>
</dbReference>
<evidence type="ECO:0000256" key="5">
    <source>
        <dbReference type="ARBA" id="ARBA00022989"/>
    </source>
</evidence>
<reference evidence="10" key="1">
    <citation type="submission" date="2019-08" db="EMBL/GenBank/DDBJ databases">
        <title>Limnoglobus roseus gen. nov., sp. nov., a novel freshwater planctomycete with a giant genome from the family Gemmataceae.</title>
        <authorList>
            <person name="Kulichevskaya I.S."/>
            <person name="Naumoff D.G."/>
            <person name="Miroshnikov K."/>
            <person name="Ivanova A."/>
            <person name="Philippov D.A."/>
            <person name="Hakobyan A."/>
            <person name="Rijpstra I.C."/>
            <person name="Sinninghe Damste J.S."/>
            <person name="Liesack W."/>
            <person name="Dedysh S.N."/>
        </authorList>
    </citation>
    <scope>NUCLEOTIDE SEQUENCE [LARGE SCALE GENOMIC DNA]</scope>
    <source>
        <strain evidence="10">PX52</strain>
    </source>
</reference>
<dbReference type="GO" id="GO:0016758">
    <property type="term" value="F:hexosyltransferase activity"/>
    <property type="evidence" value="ECO:0007669"/>
    <property type="project" value="InterPro"/>
</dbReference>
<feature type="transmembrane region" description="Helical" evidence="8">
    <location>
        <begin position="126"/>
        <end position="143"/>
    </location>
</feature>